<dbReference type="PROSITE" id="PS00059">
    <property type="entry name" value="ADH_ZINC"/>
    <property type="match status" value="1"/>
</dbReference>
<sequence length="348" mass="37311">MRGTMQALVKDRRGPGAVLMEVPVPECRPDEVLVRVKATSICGTDLHIYRWDEWAEENVVTPNVFGHEFAGIVEAVGVNVVNVKVGDHVSGEGHIVCGHCKACRTGNAHVCPNVRSFGITVPGCFAKYAIVKGTNVIQNPKQMPFEIACLQDPLGNAVQAVLAGDIVGKSTAVIGAGPIGLMAIAVAKACGAGTVFAVDINPYRLELAIRMGADAVINSSDVSMADALHEVTGGDGVEVMLEMSGNPHAIRECFAAAASAGRVSLLGIPTKEVSLDLARYIIFKGLRIEGITGRRMYDTWYQLKNLLELGRIDLNSIITHRFTLERFEEAFALMASGQCGKIVFLHEE</sequence>
<evidence type="ECO:0000256" key="5">
    <source>
        <dbReference type="ARBA" id="ARBA00023002"/>
    </source>
</evidence>
<dbReference type="PANTHER" id="PTHR43401:SF2">
    <property type="entry name" value="L-THREONINE 3-DEHYDROGENASE"/>
    <property type="match status" value="1"/>
</dbReference>
<keyword evidence="3 8" id="KW-0479">Metal-binding</keyword>
<comment type="caution">
    <text evidence="10">The sequence shown here is derived from an EMBL/GenBank/DDBJ whole genome shotgun (WGS) entry which is preliminary data.</text>
</comment>
<keyword evidence="11" id="KW-1185">Reference proteome</keyword>
<dbReference type="InterPro" id="IPR050129">
    <property type="entry name" value="Zn_alcohol_dh"/>
</dbReference>
<dbReference type="InterPro" id="IPR013154">
    <property type="entry name" value="ADH-like_N"/>
</dbReference>
<gene>
    <name evidence="10" type="ORF">DFP95_111171</name>
</gene>
<dbReference type="EC" id="1.1.1.103" evidence="7"/>
<evidence type="ECO:0000256" key="8">
    <source>
        <dbReference type="RuleBase" id="RU361277"/>
    </source>
</evidence>
<dbReference type="Pfam" id="PF00107">
    <property type="entry name" value="ADH_zinc_N"/>
    <property type="match status" value="1"/>
</dbReference>
<dbReference type="EMBL" id="QRDY01000011">
    <property type="protein sequence ID" value="RED57256.1"/>
    <property type="molecule type" value="Genomic_DNA"/>
</dbReference>
<evidence type="ECO:0000256" key="1">
    <source>
        <dbReference type="ARBA" id="ARBA00001947"/>
    </source>
</evidence>
<dbReference type="GO" id="GO:0008270">
    <property type="term" value="F:zinc ion binding"/>
    <property type="evidence" value="ECO:0007669"/>
    <property type="project" value="InterPro"/>
</dbReference>
<dbReference type="SMART" id="SM00829">
    <property type="entry name" value="PKS_ER"/>
    <property type="match status" value="1"/>
</dbReference>
<reference evidence="10 11" key="1">
    <citation type="submission" date="2018-07" db="EMBL/GenBank/DDBJ databases">
        <title>Genomic Encyclopedia of Type Strains, Phase III (KMG-III): the genomes of soil and plant-associated and newly described type strains.</title>
        <authorList>
            <person name="Whitman W."/>
        </authorList>
    </citation>
    <scope>NUCLEOTIDE SEQUENCE [LARGE SCALE GENOMIC DNA]</scope>
    <source>
        <strain evidence="10 11">CECT 8236</strain>
    </source>
</reference>
<dbReference type="InterPro" id="IPR013149">
    <property type="entry name" value="ADH-like_C"/>
</dbReference>
<dbReference type="AlphaFoldDB" id="A0A3D9I7W7"/>
<evidence type="ECO:0000259" key="9">
    <source>
        <dbReference type="SMART" id="SM00829"/>
    </source>
</evidence>
<dbReference type="Gene3D" id="3.40.50.720">
    <property type="entry name" value="NAD(P)-binding Rossmann-like Domain"/>
    <property type="match status" value="1"/>
</dbReference>
<comment type="similarity">
    <text evidence="8">Belongs to the zinc-containing alcohol dehydrogenase family.</text>
</comment>
<dbReference type="SUPFAM" id="SSF50129">
    <property type="entry name" value="GroES-like"/>
    <property type="match status" value="1"/>
</dbReference>
<proteinExistence type="inferred from homology"/>
<evidence type="ECO:0000256" key="4">
    <source>
        <dbReference type="ARBA" id="ARBA00022833"/>
    </source>
</evidence>
<dbReference type="InterPro" id="IPR004627">
    <property type="entry name" value="L-Threonine_3-DHase"/>
</dbReference>
<accession>A0A3D9I7W7</accession>
<protein>
    <recommendedName>
        <fullName evidence="7">L-threonine 3-dehydrogenase</fullName>
        <ecNumber evidence="7">1.1.1.103</ecNumber>
    </recommendedName>
</protein>
<evidence type="ECO:0000256" key="2">
    <source>
        <dbReference type="ARBA" id="ARBA00022490"/>
    </source>
</evidence>
<dbReference type="PANTHER" id="PTHR43401">
    <property type="entry name" value="L-THREONINE 3-DEHYDROGENASE"/>
    <property type="match status" value="1"/>
</dbReference>
<organism evidence="10 11">
    <name type="scientific">Cohnella lupini</name>
    <dbReference type="NCBI Taxonomy" id="1294267"/>
    <lineage>
        <taxon>Bacteria</taxon>
        <taxon>Bacillati</taxon>
        <taxon>Bacillota</taxon>
        <taxon>Bacilli</taxon>
        <taxon>Bacillales</taxon>
        <taxon>Paenibacillaceae</taxon>
        <taxon>Cohnella</taxon>
    </lineage>
</organism>
<evidence type="ECO:0000313" key="11">
    <source>
        <dbReference type="Proteomes" id="UP000256869"/>
    </source>
</evidence>
<evidence type="ECO:0000313" key="10">
    <source>
        <dbReference type="EMBL" id="RED57256.1"/>
    </source>
</evidence>
<dbReference type="Proteomes" id="UP000256869">
    <property type="component" value="Unassembled WGS sequence"/>
</dbReference>
<dbReference type="GO" id="GO:0006567">
    <property type="term" value="P:L-threonine catabolic process"/>
    <property type="evidence" value="ECO:0007669"/>
    <property type="project" value="UniProtKB-UniRule"/>
</dbReference>
<evidence type="ECO:0000256" key="7">
    <source>
        <dbReference type="NCBIfam" id="TIGR00692"/>
    </source>
</evidence>
<dbReference type="NCBIfam" id="NF003808">
    <property type="entry name" value="PRK05396.1"/>
    <property type="match status" value="1"/>
</dbReference>
<evidence type="ECO:0000256" key="6">
    <source>
        <dbReference type="ARBA" id="ARBA00023027"/>
    </source>
</evidence>
<dbReference type="InterPro" id="IPR011032">
    <property type="entry name" value="GroES-like_sf"/>
</dbReference>
<dbReference type="InterPro" id="IPR020843">
    <property type="entry name" value="ER"/>
</dbReference>
<dbReference type="Pfam" id="PF08240">
    <property type="entry name" value="ADH_N"/>
    <property type="match status" value="1"/>
</dbReference>
<name>A0A3D9I7W7_9BACL</name>
<dbReference type="SUPFAM" id="SSF51735">
    <property type="entry name" value="NAD(P)-binding Rossmann-fold domains"/>
    <property type="match status" value="1"/>
</dbReference>
<keyword evidence="4 8" id="KW-0862">Zinc</keyword>
<dbReference type="InterPro" id="IPR002328">
    <property type="entry name" value="ADH_Zn_CS"/>
</dbReference>
<comment type="cofactor">
    <cofactor evidence="1 8">
        <name>Zn(2+)</name>
        <dbReference type="ChEBI" id="CHEBI:29105"/>
    </cofactor>
</comment>
<keyword evidence="5" id="KW-0560">Oxidoreductase</keyword>
<dbReference type="InterPro" id="IPR036291">
    <property type="entry name" value="NAD(P)-bd_dom_sf"/>
</dbReference>
<keyword evidence="6" id="KW-0520">NAD</keyword>
<dbReference type="GO" id="GO:0008743">
    <property type="term" value="F:L-threonine 3-dehydrogenase activity"/>
    <property type="evidence" value="ECO:0007669"/>
    <property type="project" value="UniProtKB-UniRule"/>
</dbReference>
<keyword evidence="2" id="KW-0963">Cytoplasm</keyword>
<evidence type="ECO:0000256" key="3">
    <source>
        <dbReference type="ARBA" id="ARBA00022723"/>
    </source>
</evidence>
<feature type="domain" description="Enoyl reductase (ER)" evidence="9">
    <location>
        <begin position="16"/>
        <end position="344"/>
    </location>
</feature>
<dbReference type="Gene3D" id="3.90.180.10">
    <property type="entry name" value="Medium-chain alcohol dehydrogenases, catalytic domain"/>
    <property type="match status" value="1"/>
</dbReference>
<dbReference type="NCBIfam" id="TIGR00692">
    <property type="entry name" value="tdh"/>
    <property type="match status" value="1"/>
</dbReference>